<evidence type="ECO:0000313" key="1">
    <source>
        <dbReference type="EMBL" id="EKX90735.1"/>
    </source>
</evidence>
<proteinExistence type="predicted"/>
<gene>
    <name evidence="1" type="ORF">HMPREF9997_01232</name>
</gene>
<dbReference type="HOGENOM" id="CLU_2988944_0_0_11"/>
<dbReference type="Proteomes" id="UP000010445">
    <property type="component" value="Unassembled WGS sequence"/>
</dbReference>
<accession>L1MI56</accession>
<sequence>MLIHADRSDAVEPLLCDLKTKLIKQTKRGQTRASEGNVRHVEVSQLDSARTSILGRP</sequence>
<dbReference type="EMBL" id="AMEM01000017">
    <property type="protein sequence ID" value="EKX90735.1"/>
    <property type="molecule type" value="Genomic_DNA"/>
</dbReference>
<dbReference type="AlphaFoldDB" id="L1MI56"/>
<keyword evidence="2" id="KW-1185">Reference proteome</keyword>
<evidence type="ECO:0000313" key="2">
    <source>
        <dbReference type="Proteomes" id="UP000010445"/>
    </source>
</evidence>
<protein>
    <submittedName>
        <fullName evidence="1">Uncharacterized protein</fullName>
    </submittedName>
</protein>
<name>L1MI56_9CORY</name>
<dbReference type="STRING" id="1035195.HMPREF9997_01232"/>
<comment type="caution">
    <text evidence="1">The sequence shown here is derived from an EMBL/GenBank/DDBJ whole genome shotgun (WGS) entry which is preliminary data.</text>
</comment>
<reference evidence="1 2" key="1">
    <citation type="submission" date="2012-05" db="EMBL/GenBank/DDBJ databases">
        <authorList>
            <person name="Weinstock G."/>
            <person name="Sodergren E."/>
            <person name="Lobos E.A."/>
            <person name="Fulton L."/>
            <person name="Fulton R."/>
            <person name="Courtney L."/>
            <person name="Fronick C."/>
            <person name="O'Laughlin M."/>
            <person name="Godfrey J."/>
            <person name="Wilson R.M."/>
            <person name="Miner T."/>
            <person name="Farmer C."/>
            <person name="Delehaunty K."/>
            <person name="Cordes M."/>
            <person name="Minx P."/>
            <person name="Tomlinson C."/>
            <person name="Chen J."/>
            <person name="Wollam A."/>
            <person name="Pepin K.H."/>
            <person name="Bhonagiri V."/>
            <person name="Zhang X."/>
            <person name="Suruliraj S."/>
            <person name="Warren W."/>
            <person name="Mitreva M."/>
            <person name="Mardis E.R."/>
            <person name="Wilson R.K."/>
        </authorList>
    </citation>
    <scope>NUCLEOTIDE SEQUENCE [LARGE SCALE GENOMIC DNA]</scope>
    <source>
        <strain evidence="1 2">F0235</strain>
    </source>
</reference>
<organism evidence="1 2">
    <name type="scientific">Corynebacterium durum F0235</name>
    <dbReference type="NCBI Taxonomy" id="1035195"/>
    <lineage>
        <taxon>Bacteria</taxon>
        <taxon>Bacillati</taxon>
        <taxon>Actinomycetota</taxon>
        <taxon>Actinomycetes</taxon>
        <taxon>Mycobacteriales</taxon>
        <taxon>Corynebacteriaceae</taxon>
        <taxon>Corynebacterium</taxon>
    </lineage>
</organism>